<dbReference type="Proteomes" id="UP000321523">
    <property type="component" value="Unassembled WGS sequence"/>
</dbReference>
<dbReference type="AlphaFoldDB" id="A0A512DK36"/>
<sequence>MIVEIYSDLICPWCYIGKHRLERALTERARLPLERRWQPYELNPDMAVGGIDRFAYLSTKFGGAERARQVYSVIEETAERDGLPMSLDRIKRTPNTLAAHRLVRFASRVQLADRMTDLLFAAYFVESLDIGDREVLLAKAAEAGLDPDLVRDHLAGNADVAAIRATESVARQIGIQAVPCFIFNRRYALAGAQEPSAFMPLLDLAAEEVTPLPHRVMRPA</sequence>
<gene>
    <name evidence="2" type="ORF">SAE02_09920</name>
</gene>
<dbReference type="RefSeq" id="WP_044426118.1">
    <property type="nucleotide sequence ID" value="NZ_BJYZ01000003.1"/>
</dbReference>
<accession>A0A512DK36</accession>
<feature type="domain" description="DSBA-like thioredoxin" evidence="1">
    <location>
        <begin position="3"/>
        <end position="198"/>
    </location>
</feature>
<reference evidence="2 3" key="1">
    <citation type="submission" date="2019-07" db="EMBL/GenBank/DDBJ databases">
        <title>Whole genome shotgun sequence of Skermanella aerolata NBRC 106429.</title>
        <authorList>
            <person name="Hosoyama A."/>
            <person name="Uohara A."/>
            <person name="Ohji S."/>
            <person name="Ichikawa N."/>
        </authorList>
    </citation>
    <scope>NUCLEOTIDE SEQUENCE [LARGE SCALE GENOMIC DNA]</scope>
    <source>
        <strain evidence="2 3">NBRC 106429</strain>
    </source>
</reference>
<dbReference type="OrthoDB" id="9799122at2"/>
<dbReference type="Pfam" id="PF01323">
    <property type="entry name" value="DSBA"/>
    <property type="match status" value="1"/>
</dbReference>
<dbReference type="PANTHER" id="PTHR13887">
    <property type="entry name" value="GLUTATHIONE S-TRANSFERASE KAPPA"/>
    <property type="match status" value="1"/>
</dbReference>
<dbReference type="PANTHER" id="PTHR13887:SF41">
    <property type="entry name" value="THIOREDOXIN SUPERFAMILY PROTEIN"/>
    <property type="match status" value="1"/>
</dbReference>
<dbReference type="EMBL" id="BJYZ01000003">
    <property type="protein sequence ID" value="GEO36844.1"/>
    <property type="molecule type" value="Genomic_DNA"/>
</dbReference>
<evidence type="ECO:0000259" key="1">
    <source>
        <dbReference type="Pfam" id="PF01323"/>
    </source>
</evidence>
<dbReference type="InterPro" id="IPR036249">
    <property type="entry name" value="Thioredoxin-like_sf"/>
</dbReference>
<dbReference type="SUPFAM" id="SSF52833">
    <property type="entry name" value="Thioredoxin-like"/>
    <property type="match status" value="1"/>
</dbReference>
<dbReference type="Gene3D" id="3.40.30.10">
    <property type="entry name" value="Glutaredoxin"/>
    <property type="match status" value="1"/>
</dbReference>
<evidence type="ECO:0000313" key="3">
    <source>
        <dbReference type="Proteomes" id="UP000321523"/>
    </source>
</evidence>
<keyword evidence="3" id="KW-1185">Reference proteome</keyword>
<organism evidence="2 3">
    <name type="scientific">Skermanella aerolata</name>
    <dbReference type="NCBI Taxonomy" id="393310"/>
    <lineage>
        <taxon>Bacteria</taxon>
        <taxon>Pseudomonadati</taxon>
        <taxon>Pseudomonadota</taxon>
        <taxon>Alphaproteobacteria</taxon>
        <taxon>Rhodospirillales</taxon>
        <taxon>Azospirillaceae</taxon>
        <taxon>Skermanella</taxon>
    </lineage>
</organism>
<dbReference type="GO" id="GO:0016491">
    <property type="term" value="F:oxidoreductase activity"/>
    <property type="evidence" value="ECO:0007669"/>
    <property type="project" value="InterPro"/>
</dbReference>
<dbReference type="CDD" id="cd03024">
    <property type="entry name" value="DsbA_FrnE"/>
    <property type="match status" value="1"/>
</dbReference>
<protein>
    <submittedName>
        <fullName evidence="2">DSBA oxidoreductase</fullName>
    </submittedName>
</protein>
<dbReference type="InterPro" id="IPR001853">
    <property type="entry name" value="DSBA-like_thioredoxin_dom"/>
</dbReference>
<evidence type="ECO:0000313" key="2">
    <source>
        <dbReference type="EMBL" id="GEO36844.1"/>
    </source>
</evidence>
<name>A0A512DK36_9PROT</name>
<proteinExistence type="predicted"/>
<comment type="caution">
    <text evidence="2">The sequence shown here is derived from an EMBL/GenBank/DDBJ whole genome shotgun (WGS) entry which is preliminary data.</text>
</comment>